<accession>A0A1H7WDA8</accession>
<dbReference type="InterPro" id="IPR042242">
    <property type="entry name" value="RecO_C"/>
</dbReference>
<evidence type="ECO:0000256" key="4">
    <source>
        <dbReference type="ARBA" id="ARBA00023172"/>
    </source>
</evidence>
<dbReference type="EMBL" id="FOBS01000006">
    <property type="protein sequence ID" value="SEM19055.1"/>
    <property type="molecule type" value="Genomic_DNA"/>
</dbReference>
<dbReference type="InterPro" id="IPR012340">
    <property type="entry name" value="NA-bd_OB-fold"/>
</dbReference>
<dbReference type="Gene3D" id="1.20.1440.120">
    <property type="entry name" value="Recombination protein O, C-terminal domain"/>
    <property type="match status" value="1"/>
</dbReference>
<comment type="similarity">
    <text evidence="1 7">Belongs to the RecO family.</text>
</comment>
<dbReference type="PANTHER" id="PTHR33991:SF1">
    <property type="entry name" value="DNA REPAIR PROTEIN RECO"/>
    <property type="match status" value="1"/>
</dbReference>
<protein>
    <recommendedName>
        <fullName evidence="2 7">DNA repair protein RecO</fullName>
    </recommendedName>
    <alternativeName>
        <fullName evidence="6 7">Recombination protein O</fullName>
    </alternativeName>
</protein>
<dbReference type="PANTHER" id="PTHR33991">
    <property type="entry name" value="DNA REPAIR PROTEIN RECO"/>
    <property type="match status" value="1"/>
</dbReference>
<keyword evidence="10" id="KW-1185">Reference proteome</keyword>
<gene>
    <name evidence="7" type="primary">recO</name>
    <name evidence="9" type="ORF">SAMN04489760_10666</name>
</gene>
<organism evidence="9 10">
    <name type="scientific">Syntrophus gentianae</name>
    <dbReference type="NCBI Taxonomy" id="43775"/>
    <lineage>
        <taxon>Bacteria</taxon>
        <taxon>Pseudomonadati</taxon>
        <taxon>Thermodesulfobacteriota</taxon>
        <taxon>Syntrophia</taxon>
        <taxon>Syntrophales</taxon>
        <taxon>Syntrophaceae</taxon>
        <taxon>Syntrophus</taxon>
    </lineage>
</organism>
<dbReference type="InterPro" id="IPR037278">
    <property type="entry name" value="ARFGAP/RecO"/>
</dbReference>
<proteinExistence type="inferred from homology"/>
<feature type="domain" description="DNA replication/recombination mediator RecO N-terminal" evidence="8">
    <location>
        <begin position="6"/>
        <end position="82"/>
    </location>
</feature>
<evidence type="ECO:0000256" key="1">
    <source>
        <dbReference type="ARBA" id="ARBA00007452"/>
    </source>
</evidence>
<dbReference type="OrthoDB" id="9780797at2"/>
<evidence type="ECO:0000256" key="7">
    <source>
        <dbReference type="HAMAP-Rule" id="MF_00201"/>
    </source>
</evidence>
<evidence type="ECO:0000256" key="3">
    <source>
        <dbReference type="ARBA" id="ARBA00022763"/>
    </source>
</evidence>
<sequence>MNTRATFKTEGIVLKALNYGDSDLIVTFHTRHFGKLTAIAKGARKSRKRFVNVLEPFCCSSLLFYRKQRDQLAWLESCSRIHEYPEIRKSLDRTLLASYLIDLVDHFSAEEKADPDLFELLQTFLSLIEEGDTSERLLRFFEIRHLKLSGYAPALDRCILCNSPLDSRQRYVFSIAQGGLHCRSCSSKSAASDALPISLGTIKTLQLGREIETGKMKRILFSGQTARESKALLSLFIGHILGKELKSLKVLDEIQSMGV</sequence>
<keyword evidence="5 7" id="KW-0234">DNA repair</keyword>
<dbReference type="SUPFAM" id="SSF57863">
    <property type="entry name" value="ArfGap/RecO-like zinc finger"/>
    <property type="match status" value="1"/>
</dbReference>
<dbReference type="AlphaFoldDB" id="A0A1H7WDA8"/>
<name>A0A1H7WDA8_9BACT</name>
<comment type="function">
    <text evidence="7">Involved in DNA repair and RecF pathway recombination.</text>
</comment>
<dbReference type="InterPro" id="IPR003717">
    <property type="entry name" value="RecO"/>
</dbReference>
<dbReference type="Proteomes" id="UP000198744">
    <property type="component" value="Unassembled WGS sequence"/>
</dbReference>
<evidence type="ECO:0000313" key="9">
    <source>
        <dbReference type="EMBL" id="SEM19055.1"/>
    </source>
</evidence>
<dbReference type="Pfam" id="PF02565">
    <property type="entry name" value="RecO_C"/>
    <property type="match status" value="1"/>
</dbReference>
<dbReference type="SUPFAM" id="SSF50249">
    <property type="entry name" value="Nucleic acid-binding proteins"/>
    <property type="match status" value="1"/>
</dbReference>
<evidence type="ECO:0000256" key="6">
    <source>
        <dbReference type="ARBA" id="ARBA00033409"/>
    </source>
</evidence>
<dbReference type="GO" id="GO:0006302">
    <property type="term" value="P:double-strand break repair"/>
    <property type="evidence" value="ECO:0007669"/>
    <property type="project" value="TreeGrafter"/>
</dbReference>
<dbReference type="GO" id="GO:0043590">
    <property type="term" value="C:bacterial nucleoid"/>
    <property type="evidence" value="ECO:0007669"/>
    <property type="project" value="TreeGrafter"/>
</dbReference>
<evidence type="ECO:0000256" key="5">
    <source>
        <dbReference type="ARBA" id="ARBA00023204"/>
    </source>
</evidence>
<dbReference type="STRING" id="43775.SAMN04489760_10666"/>
<dbReference type="RefSeq" id="WP_093882771.1">
    <property type="nucleotide sequence ID" value="NZ_FOBS01000006.1"/>
</dbReference>
<dbReference type="Pfam" id="PF11967">
    <property type="entry name" value="RecO_N"/>
    <property type="match status" value="1"/>
</dbReference>
<dbReference type="NCBIfam" id="TIGR00613">
    <property type="entry name" value="reco"/>
    <property type="match status" value="1"/>
</dbReference>
<dbReference type="HAMAP" id="MF_00201">
    <property type="entry name" value="RecO"/>
    <property type="match status" value="1"/>
</dbReference>
<evidence type="ECO:0000313" key="10">
    <source>
        <dbReference type="Proteomes" id="UP000198744"/>
    </source>
</evidence>
<keyword evidence="4 7" id="KW-0233">DNA recombination</keyword>
<reference evidence="9 10" key="1">
    <citation type="submission" date="2016-10" db="EMBL/GenBank/DDBJ databases">
        <authorList>
            <person name="de Groot N.N."/>
        </authorList>
    </citation>
    <scope>NUCLEOTIDE SEQUENCE [LARGE SCALE GENOMIC DNA]</scope>
    <source>
        <strain evidence="9 10">DSM 8423</strain>
    </source>
</reference>
<evidence type="ECO:0000256" key="2">
    <source>
        <dbReference type="ARBA" id="ARBA00021310"/>
    </source>
</evidence>
<evidence type="ECO:0000259" key="8">
    <source>
        <dbReference type="Pfam" id="PF11967"/>
    </source>
</evidence>
<keyword evidence="3 7" id="KW-0227">DNA damage</keyword>
<dbReference type="InterPro" id="IPR022572">
    <property type="entry name" value="DNA_rep/recomb_RecO_N"/>
</dbReference>
<dbReference type="Gene3D" id="2.40.50.140">
    <property type="entry name" value="Nucleic acid-binding proteins"/>
    <property type="match status" value="1"/>
</dbReference>
<dbReference type="GO" id="GO:0006310">
    <property type="term" value="P:DNA recombination"/>
    <property type="evidence" value="ECO:0007669"/>
    <property type="project" value="UniProtKB-UniRule"/>
</dbReference>